<dbReference type="InterPro" id="IPR000871">
    <property type="entry name" value="Beta-lactam_class-A"/>
</dbReference>
<dbReference type="NCBIfam" id="NF033103">
    <property type="entry name" value="bla_class_A"/>
    <property type="match status" value="1"/>
</dbReference>
<evidence type="ECO:0000256" key="2">
    <source>
        <dbReference type="ARBA" id="ARBA00009009"/>
    </source>
</evidence>
<protein>
    <recommendedName>
        <fullName evidence="3">beta-lactamase</fullName>
        <ecNumber evidence="3">3.5.2.6</ecNumber>
    </recommendedName>
    <alternativeName>
        <fullName evidence="4">Penicillinase</fullName>
    </alternativeName>
</protein>
<evidence type="ECO:0000256" key="1">
    <source>
        <dbReference type="ARBA" id="ARBA00001526"/>
    </source>
</evidence>
<evidence type="ECO:0000313" key="7">
    <source>
        <dbReference type="EMBL" id="PPC75209.1"/>
    </source>
</evidence>
<gene>
    <name evidence="7" type="ORF">C4K68_21460</name>
</gene>
<organism evidence="7 8">
    <name type="scientific">Proteobacteria bacterium 228</name>
    <dbReference type="NCBI Taxonomy" id="2083153"/>
    <lineage>
        <taxon>Bacteria</taxon>
        <taxon>Pseudomonadati</taxon>
        <taxon>Pseudomonadota</taxon>
    </lineage>
</organism>
<evidence type="ECO:0000259" key="6">
    <source>
        <dbReference type="Pfam" id="PF13354"/>
    </source>
</evidence>
<dbReference type="Gene3D" id="3.40.710.10">
    <property type="entry name" value="DD-peptidase/beta-lactamase superfamily"/>
    <property type="match status" value="1"/>
</dbReference>
<dbReference type="InterPro" id="IPR012338">
    <property type="entry name" value="Beta-lactam/transpept-like"/>
</dbReference>
<comment type="caution">
    <text evidence="7">The sequence shown here is derived from an EMBL/GenBank/DDBJ whole genome shotgun (WGS) entry which is preliminary data.</text>
</comment>
<comment type="similarity">
    <text evidence="2">Belongs to the class-A beta-lactamase family.</text>
</comment>
<evidence type="ECO:0000313" key="8">
    <source>
        <dbReference type="Proteomes" id="UP000238196"/>
    </source>
</evidence>
<dbReference type="OrthoDB" id="9784149at2"/>
<feature type="chain" id="PRO_5015578953" description="beta-lactamase" evidence="5">
    <location>
        <begin position="32"/>
        <end position="307"/>
    </location>
</feature>
<dbReference type="GO" id="GO:0046677">
    <property type="term" value="P:response to antibiotic"/>
    <property type="evidence" value="ECO:0007669"/>
    <property type="project" value="InterPro"/>
</dbReference>
<evidence type="ECO:0000256" key="3">
    <source>
        <dbReference type="ARBA" id="ARBA00012865"/>
    </source>
</evidence>
<feature type="domain" description="Beta-lactamase class A catalytic" evidence="6">
    <location>
        <begin position="53"/>
        <end position="271"/>
    </location>
</feature>
<dbReference type="GO" id="GO:0030655">
    <property type="term" value="P:beta-lactam antibiotic catabolic process"/>
    <property type="evidence" value="ECO:0007669"/>
    <property type="project" value="InterPro"/>
</dbReference>
<dbReference type="PROSITE" id="PS51318">
    <property type="entry name" value="TAT"/>
    <property type="match status" value="1"/>
</dbReference>
<evidence type="ECO:0000256" key="4">
    <source>
        <dbReference type="ARBA" id="ARBA00030171"/>
    </source>
</evidence>
<dbReference type="PANTHER" id="PTHR35333">
    <property type="entry name" value="BETA-LACTAMASE"/>
    <property type="match status" value="1"/>
</dbReference>
<reference evidence="7 8" key="1">
    <citation type="submission" date="2018-02" db="EMBL/GenBank/DDBJ databases">
        <title>novel marine gammaproteobacteria from coastal saline agro ecosystem.</title>
        <authorList>
            <person name="Krishnan R."/>
            <person name="Ramesh Kumar N."/>
        </authorList>
    </citation>
    <scope>NUCLEOTIDE SEQUENCE [LARGE SCALE GENOMIC DNA]</scope>
    <source>
        <strain evidence="7 8">228</strain>
    </source>
</reference>
<accession>A0A2S5KL09</accession>
<dbReference type="NCBIfam" id="TIGR01409">
    <property type="entry name" value="TAT_signal_seq"/>
    <property type="match status" value="1"/>
</dbReference>
<dbReference type="SUPFAM" id="SSF56601">
    <property type="entry name" value="beta-lactamase/transpeptidase-like"/>
    <property type="match status" value="1"/>
</dbReference>
<comment type="catalytic activity">
    <reaction evidence="1">
        <text>a beta-lactam + H2O = a substituted beta-amino acid</text>
        <dbReference type="Rhea" id="RHEA:20401"/>
        <dbReference type="ChEBI" id="CHEBI:15377"/>
        <dbReference type="ChEBI" id="CHEBI:35627"/>
        <dbReference type="ChEBI" id="CHEBI:140347"/>
        <dbReference type="EC" id="3.5.2.6"/>
    </reaction>
</comment>
<dbReference type="Pfam" id="PF13354">
    <property type="entry name" value="Beta-lactamase2"/>
    <property type="match status" value="1"/>
</dbReference>
<dbReference type="PRINTS" id="PR00118">
    <property type="entry name" value="BLACTAMASEA"/>
</dbReference>
<sequence length="307" mass="32564">MPSSRRQFLGHSSVLVLAALSGAALSPLTLAAEHPGLAEAVRNGERKLQGKIGVSLLDTDTGMGWSHRGDERFAMCSTFKVLACSAILKQVDDGRLSLTQRLTFNQQDVVSYSPISKAFAGKPEGMSLGEICHAAMTYSDNTAANLIISQLGGPQAVTDFARSIGDGVSRLDRWETALNTAIDNDPRDTTTPEAMTSNLQRLLLGDVLSTASQQQLGQWLRDNTTGGSRIRKGIPETWQVGDKTGSGDNGTANDVAILWPPGQKPLLLSIYITQAKADWNACSAVIAGISAAIAAEYTASHKPLISA</sequence>
<dbReference type="InterPro" id="IPR006311">
    <property type="entry name" value="TAT_signal"/>
</dbReference>
<dbReference type="InterPro" id="IPR019546">
    <property type="entry name" value="TAT_signal_bac_arc"/>
</dbReference>
<feature type="signal peptide" evidence="5">
    <location>
        <begin position="1"/>
        <end position="31"/>
    </location>
</feature>
<dbReference type="PANTHER" id="PTHR35333:SF3">
    <property type="entry name" value="BETA-LACTAMASE-TYPE TRANSPEPTIDASE FOLD CONTAINING PROTEIN"/>
    <property type="match status" value="1"/>
</dbReference>
<evidence type="ECO:0000256" key="5">
    <source>
        <dbReference type="SAM" id="SignalP"/>
    </source>
</evidence>
<dbReference type="Proteomes" id="UP000238196">
    <property type="component" value="Unassembled WGS sequence"/>
</dbReference>
<name>A0A2S5KL09_9PROT</name>
<keyword evidence="5" id="KW-0732">Signal</keyword>
<proteinExistence type="inferred from homology"/>
<dbReference type="EC" id="3.5.2.6" evidence="3"/>
<dbReference type="AlphaFoldDB" id="A0A2S5KL09"/>
<dbReference type="EMBL" id="PRLP01000106">
    <property type="protein sequence ID" value="PPC75209.1"/>
    <property type="molecule type" value="Genomic_DNA"/>
</dbReference>
<dbReference type="InterPro" id="IPR045155">
    <property type="entry name" value="Beta-lactam_cat"/>
</dbReference>
<dbReference type="GO" id="GO:0008800">
    <property type="term" value="F:beta-lactamase activity"/>
    <property type="evidence" value="ECO:0007669"/>
    <property type="project" value="UniProtKB-EC"/>
</dbReference>